<dbReference type="InterPro" id="IPR019546">
    <property type="entry name" value="TAT_signal_bac_arc"/>
</dbReference>
<feature type="transmembrane region" description="Helical" evidence="1">
    <location>
        <begin position="17"/>
        <end position="40"/>
    </location>
</feature>
<accession>A0A1M6TZN3</accession>
<keyword evidence="1" id="KW-1133">Transmembrane helix</keyword>
<dbReference type="Pfam" id="PF02256">
    <property type="entry name" value="Fe_hyd_SSU"/>
    <property type="match status" value="1"/>
</dbReference>
<dbReference type="SUPFAM" id="SSF48674">
    <property type="entry name" value="Fe-only hydrogenase smaller subunit"/>
    <property type="match status" value="1"/>
</dbReference>
<dbReference type="InterPro" id="IPR008953">
    <property type="entry name" value="Fe_hydrogenase_HydB"/>
</dbReference>
<organism evidence="3 4">
    <name type="scientific">Selenomonas ruminantium</name>
    <dbReference type="NCBI Taxonomy" id="971"/>
    <lineage>
        <taxon>Bacteria</taxon>
        <taxon>Bacillati</taxon>
        <taxon>Bacillota</taxon>
        <taxon>Negativicutes</taxon>
        <taxon>Selenomonadales</taxon>
        <taxon>Selenomonadaceae</taxon>
        <taxon>Selenomonas</taxon>
    </lineage>
</organism>
<reference evidence="3 4" key="1">
    <citation type="submission" date="2016-11" db="EMBL/GenBank/DDBJ databases">
        <authorList>
            <person name="Jaros S."/>
            <person name="Januszkiewicz K."/>
            <person name="Wedrychowicz H."/>
        </authorList>
    </citation>
    <scope>NUCLEOTIDE SEQUENCE [LARGE SCALE GENOMIC DNA]</scope>
    <source>
        <strain evidence="3 4">HD4</strain>
    </source>
</reference>
<dbReference type="NCBIfam" id="TIGR01409">
    <property type="entry name" value="TAT_signal_seq"/>
    <property type="match status" value="1"/>
</dbReference>
<dbReference type="EMBL" id="FRBC01000010">
    <property type="protein sequence ID" value="SHK62389.1"/>
    <property type="molecule type" value="Genomic_DNA"/>
</dbReference>
<evidence type="ECO:0000256" key="1">
    <source>
        <dbReference type="SAM" id="Phobius"/>
    </source>
</evidence>
<dbReference type="GO" id="GO:0008901">
    <property type="term" value="F:ferredoxin hydrogenase activity"/>
    <property type="evidence" value="ECO:0007669"/>
    <property type="project" value="InterPro"/>
</dbReference>
<gene>
    <name evidence="3" type="ORF">SAMN05216582_1105</name>
</gene>
<sequence>MKYDYVEKAITVTRREFIGMLGIAAAMLWTGAFAVTDLVADRNKYIRMRTAGLYKDDEKQAVRQSHNNKSLMKMYETWAGKPMGHLAEELFHTRYYDRTVL</sequence>
<dbReference type="GO" id="GO:0051536">
    <property type="term" value="F:iron-sulfur cluster binding"/>
    <property type="evidence" value="ECO:0007669"/>
    <property type="project" value="InterPro"/>
</dbReference>
<evidence type="ECO:0000313" key="4">
    <source>
        <dbReference type="Proteomes" id="UP000184263"/>
    </source>
</evidence>
<dbReference type="GO" id="GO:0005506">
    <property type="term" value="F:iron ion binding"/>
    <property type="evidence" value="ECO:0007669"/>
    <property type="project" value="InterPro"/>
</dbReference>
<feature type="domain" description="Iron hydrogenase small subunit" evidence="2">
    <location>
        <begin position="40"/>
        <end position="99"/>
    </location>
</feature>
<dbReference type="GO" id="GO:0042597">
    <property type="term" value="C:periplasmic space"/>
    <property type="evidence" value="ECO:0007669"/>
    <property type="project" value="InterPro"/>
</dbReference>
<evidence type="ECO:0000259" key="2">
    <source>
        <dbReference type="SMART" id="SM00902"/>
    </source>
</evidence>
<name>A0A1M6TZN3_SELRU</name>
<dbReference type="GO" id="GO:0009055">
    <property type="term" value="F:electron transfer activity"/>
    <property type="evidence" value="ECO:0007669"/>
    <property type="project" value="InterPro"/>
</dbReference>
<dbReference type="OrthoDB" id="5360755at2"/>
<keyword evidence="1" id="KW-0472">Membrane</keyword>
<dbReference type="AlphaFoldDB" id="A0A1M6TZN3"/>
<proteinExistence type="predicted"/>
<dbReference type="InterPro" id="IPR036991">
    <property type="entry name" value="Fe_hydrogenase_ssu_sf"/>
</dbReference>
<keyword evidence="1" id="KW-0812">Transmembrane</keyword>
<dbReference type="SMART" id="SM00902">
    <property type="entry name" value="Fe_hyd_SSU"/>
    <property type="match status" value="1"/>
</dbReference>
<dbReference type="Gene3D" id="4.10.260.20">
    <property type="entry name" value="Iron hydrogenase, small subunit"/>
    <property type="match status" value="1"/>
</dbReference>
<dbReference type="RefSeq" id="WP_073089238.1">
    <property type="nucleotide sequence ID" value="NZ_FRBC01000010.1"/>
</dbReference>
<evidence type="ECO:0000313" key="3">
    <source>
        <dbReference type="EMBL" id="SHK62389.1"/>
    </source>
</evidence>
<dbReference type="InterPro" id="IPR003149">
    <property type="entry name" value="Fe_hydrogenase_ssu"/>
</dbReference>
<dbReference type="Proteomes" id="UP000184263">
    <property type="component" value="Unassembled WGS sequence"/>
</dbReference>
<protein>
    <submittedName>
        <fullName evidence="3">Ferredoxin hydrogenase small subunit</fullName>
    </submittedName>
</protein>